<dbReference type="Proteomes" id="UP000581135">
    <property type="component" value="Unassembled WGS sequence"/>
</dbReference>
<dbReference type="EMBL" id="JACHXA010000007">
    <property type="protein sequence ID" value="MBB3066213.1"/>
    <property type="molecule type" value="Genomic_DNA"/>
</dbReference>
<evidence type="ECO:0000259" key="1">
    <source>
        <dbReference type="Pfam" id="PF19834"/>
    </source>
</evidence>
<dbReference type="RefSeq" id="WP_183417031.1">
    <property type="nucleotide sequence ID" value="NZ_JACHXA010000007.1"/>
</dbReference>
<dbReference type="AlphaFoldDB" id="A0A839SZ66"/>
<feature type="domain" description="DUF6314" evidence="1">
    <location>
        <begin position="29"/>
        <end position="161"/>
    </location>
</feature>
<dbReference type="InterPro" id="IPR045632">
    <property type="entry name" value="DUF6314"/>
</dbReference>
<evidence type="ECO:0000313" key="3">
    <source>
        <dbReference type="Proteomes" id="UP000581135"/>
    </source>
</evidence>
<organism evidence="2 3">
    <name type="scientific">Limibacillus halophilus</name>
    <dbReference type="NCBI Taxonomy" id="1579333"/>
    <lineage>
        <taxon>Bacteria</taxon>
        <taxon>Pseudomonadati</taxon>
        <taxon>Pseudomonadota</taxon>
        <taxon>Alphaproteobacteria</taxon>
        <taxon>Rhodospirillales</taxon>
        <taxon>Rhodovibrionaceae</taxon>
        <taxon>Limibacillus</taxon>
    </lineage>
</organism>
<comment type="caution">
    <text evidence="2">The sequence shown here is derived from an EMBL/GenBank/DDBJ whole genome shotgun (WGS) entry which is preliminary data.</text>
</comment>
<reference evidence="2 3" key="1">
    <citation type="submission" date="2020-08" db="EMBL/GenBank/DDBJ databases">
        <title>Genomic Encyclopedia of Type Strains, Phase III (KMG-III): the genomes of soil and plant-associated and newly described type strains.</title>
        <authorList>
            <person name="Whitman W."/>
        </authorList>
    </citation>
    <scope>NUCLEOTIDE SEQUENCE [LARGE SCALE GENOMIC DNA]</scope>
    <source>
        <strain evidence="2 3">CECT 8803</strain>
    </source>
</reference>
<sequence>MTVSFKFYRPPTTASLDAWGGVGAVFETLAGDWTLKRRIPGIAGMEGKAHVVRLDADRLRYVEQGCLKLKNGESFQASRSYLFRALGDGFAVYYDQSPDRLFQEVRLTPLLGGGLTGMAEHCCPPDRYRSRYTFRSDGCFYITHCVTGPSKSYRSFSRFSRARSDLENQKPPPEG</sequence>
<evidence type="ECO:0000313" key="2">
    <source>
        <dbReference type="EMBL" id="MBB3066213.1"/>
    </source>
</evidence>
<dbReference type="Pfam" id="PF19834">
    <property type="entry name" value="DUF6314"/>
    <property type="match status" value="1"/>
</dbReference>
<gene>
    <name evidence="2" type="ORF">FHR98_002518</name>
</gene>
<accession>A0A839SZ66</accession>
<protein>
    <recommendedName>
        <fullName evidence="1">DUF6314 domain-containing protein</fullName>
    </recommendedName>
</protein>
<keyword evidence="3" id="KW-1185">Reference proteome</keyword>
<name>A0A839SZ66_9PROT</name>
<proteinExistence type="predicted"/>